<dbReference type="InterPro" id="IPR039776">
    <property type="entry name" value="Pds5"/>
</dbReference>
<proteinExistence type="predicted"/>
<dbReference type="SUPFAM" id="SSF48371">
    <property type="entry name" value="ARM repeat"/>
    <property type="match status" value="1"/>
</dbReference>
<dbReference type="GO" id="GO:0007064">
    <property type="term" value="P:mitotic sister chromatid cohesion"/>
    <property type="evidence" value="ECO:0007669"/>
    <property type="project" value="InterPro"/>
</dbReference>
<evidence type="ECO:0000256" key="1">
    <source>
        <dbReference type="ARBA" id="ARBA00004123"/>
    </source>
</evidence>
<evidence type="ECO:0000256" key="3">
    <source>
        <dbReference type="ARBA" id="ARBA00022763"/>
    </source>
</evidence>
<dbReference type="PANTHER" id="PTHR12663:SF50">
    <property type="entry name" value="SISTER CHROMATID COHESION PROTEIN PDS5 HOMOLOG B"/>
    <property type="match status" value="1"/>
</dbReference>
<dbReference type="GO" id="GO:0000785">
    <property type="term" value="C:chromatin"/>
    <property type="evidence" value="ECO:0007669"/>
    <property type="project" value="TreeGrafter"/>
</dbReference>
<evidence type="ECO:0000256" key="6">
    <source>
        <dbReference type="ARBA" id="ARBA00023242"/>
    </source>
</evidence>
<keyword evidence="3" id="KW-0227">DNA damage</keyword>
<dbReference type="Proteomes" id="UP000075243">
    <property type="component" value="Unassembled WGS sequence"/>
</dbReference>
<sequence length="1110" mass="127236">MDEPSLQLVSEIATRLAERTRPNKDFILKSLRQATDALSELKQSPQPKTAKEVKASKKREAALKSLANAVVSGGLLQHADRDVRLRVAICVTDLFRLMAPEPPFEDKHLRDAFKLIISLFADLADTASPFFSKRAKVLETVAQLRCCVIMLEINCIDLVLEMFNTFFSVARDEHHDSLIRAMISIMINILSESEGASQQLLTVILRNIVKQKQDAAYQLAASVIETCAQEDELNPLVCGFLTSCIHDRDAMDSELKEYYHEIFFKVVWCAPQMLLDVVPTLMKELLADEVDVRIKTVKLVGKLFARPEHHGALKYHELFVEFVKKFCDKSVDVRISALQCAKTIYLENPYARESHGNEIITCIEDRLSDFDDQVRKQAVLVACDIFRSNLTTDPSKLMKLLSQATERLRDIKALLFQMNVRKSSLQKLIMVYQDYCKKCYEGSMTISNHFEEIPCKIMMLCYNKDCKEFRSQHMEFVLADDLFPKDLPVVERINHWIHMFSLFSFSHERLLNTILTHKRRFQNEMKNYLAMRKKSKEICSEERQKKIESMFTKMAAFFPDSHKAEECLHKLNQIKDNSVFKSLEKLLEEQAFTTVEQNMKDKHLVIGDNIPNYEFLRPLLSKCSDNIFSSEHVQCILDYLSNNENGNKDLEDSSANLLLAIVRNFPSMMKGLEKQFQKLLEQISPVNDKLIDVIAKAGSHMSFNHSDIFPFLKRICFDGTRRQAKFACSAIAALSYEQSVFKNEWNVPTILQSMGCIAQYCVSNFETRDEEITSYICQNIIQMEHSDDGHDATSFPDISQCSKSCQLKIYGLKALVKIYLHYKGSHVEHNINGLLDILSRMLRESDNFFSTSTSSCENDKAHIRLAAAKAILRLARKWDFHITPEIFRFTILIAKDSSLFVRSTFLNKTQKLLKEHKLPIRFACAFALEDMQYQNYKYMTEFIKDYSIVAGRRQTSVVPGAIVDYPAYILVFLIHVLARNNDFPVEVCEDEKVYADLCSPLFFILQVLVDVSIVDGDLDIVNVAVLHVFSIFRAIRKVEDAVDVQMTTKLHMLAEIGIFALNKLNHGGISVLKNPGQVLLPSSLYRVSFVKNGASFFRGIVFASHRRFKI</sequence>
<dbReference type="GO" id="GO:0006281">
    <property type="term" value="P:DNA repair"/>
    <property type="evidence" value="ECO:0007669"/>
    <property type="project" value="UniProtKB-KW"/>
</dbReference>
<evidence type="ECO:0000256" key="2">
    <source>
        <dbReference type="ARBA" id="ARBA00022618"/>
    </source>
</evidence>
<dbReference type="PANTHER" id="PTHR12663">
    <property type="entry name" value="ANDROGEN INDUCED INHIBITOR OF PROLIFERATION AS3 / PDS5-RELATED"/>
    <property type="match status" value="1"/>
</dbReference>
<evidence type="ECO:0000313" key="9">
    <source>
        <dbReference type="Proteomes" id="UP000075243"/>
    </source>
</evidence>
<keyword evidence="7" id="KW-0131">Cell cycle</keyword>
<keyword evidence="6" id="KW-0539">Nucleus</keyword>
<dbReference type="Gene3D" id="1.25.10.10">
    <property type="entry name" value="Leucine-rich Repeat Variant"/>
    <property type="match status" value="2"/>
</dbReference>
<organism evidence="8 9">
    <name type="scientific">Cajanus cajan</name>
    <name type="common">Pigeon pea</name>
    <name type="synonym">Cajanus indicus</name>
    <dbReference type="NCBI Taxonomy" id="3821"/>
    <lineage>
        <taxon>Eukaryota</taxon>
        <taxon>Viridiplantae</taxon>
        <taxon>Streptophyta</taxon>
        <taxon>Embryophyta</taxon>
        <taxon>Tracheophyta</taxon>
        <taxon>Spermatophyta</taxon>
        <taxon>Magnoliopsida</taxon>
        <taxon>eudicotyledons</taxon>
        <taxon>Gunneridae</taxon>
        <taxon>Pentapetalae</taxon>
        <taxon>rosids</taxon>
        <taxon>fabids</taxon>
        <taxon>Fabales</taxon>
        <taxon>Fabaceae</taxon>
        <taxon>Papilionoideae</taxon>
        <taxon>50 kb inversion clade</taxon>
        <taxon>NPAAA clade</taxon>
        <taxon>indigoferoid/millettioid clade</taxon>
        <taxon>Phaseoleae</taxon>
        <taxon>Cajanus</taxon>
    </lineage>
</organism>
<evidence type="ECO:0000256" key="4">
    <source>
        <dbReference type="ARBA" id="ARBA00022776"/>
    </source>
</evidence>
<name>A0A151RMM8_CAJCA</name>
<dbReference type="GO" id="GO:0051301">
    <property type="term" value="P:cell division"/>
    <property type="evidence" value="ECO:0007669"/>
    <property type="project" value="UniProtKB-KW"/>
</dbReference>
<keyword evidence="9" id="KW-1185">Reference proteome</keyword>
<dbReference type="GO" id="GO:0035825">
    <property type="term" value="P:homologous recombination"/>
    <property type="evidence" value="ECO:0007669"/>
    <property type="project" value="UniProtKB-ARBA"/>
</dbReference>
<dbReference type="STRING" id="3821.A0A151RMM8"/>
<dbReference type="InterPro" id="IPR011989">
    <property type="entry name" value="ARM-like"/>
</dbReference>
<dbReference type="AlphaFoldDB" id="A0A151RMM8"/>
<evidence type="ECO:0000256" key="5">
    <source>
        <dbReference type="ARBA" id="ARBA00023204"/>
    </source>
</evidence>
<dbReference type="Gramene" id="C.cajan_30430.t">
    <property type="protein sequence ID" value="C.cajan_30430.t"/>
    <property type="gene ID" value="C.cajan_30430"/>
</dbReference>
<accession>A0A151RMM8</accession>
<dbReference type="GO" id="GO:0005634">
    <property type="term" value="C:nucleus"/>
    <property type="evidence" value="ECO:0007669"/>
    <property type="project" value="UniProtKB-SubCell"/>
</dbReference>
<keyword evidence="5" id="KW-0234">DNA repair</keyword>
<gene>
    <name evidence="8" type="ORF">KK1_034776</name>
</gene>
<dbReference type="OMA" id="YPPAYNM"/>
<comment type="subcellular location">
    <subcellularLocation>
        <location evidence="1">Nucleus</location>
    </subcellularLocation>
</comment>
<dbReference type="Pfam" id="PF20168">
    <property type="entry name" value="PDS5"/>
    <property type="match status" value="1"/>
</dbReference>
<dbReference type="InterPro" id="IPR016024">
    <property type="entry name" value="ARM-type_fold"/>
</dbReference>
<reference evidence="8" key="1">
    <citation type="journal article" date="2012" name="Nat. Biotechnol.">
        <title>Draft genome sequence of pigeonpea (Cajanus cajan), an orphan legume crop of resource-poor farmers.</title>
        <authorList>
            <person name="Varshney R.K."/>
            <person name="Chen W."/>
            <person name="Li Y."/>
            <person name="Bharti A.K."/>
            <person name="Saxena R.K."/>
            <person name="Schlueter J.A."/>
            <person name="Donoghue M.T."/>
            <person name="Azam S."/>
            <person name="Fan G."/>
            <person name="Whaley A.M."/>
            <person name="Farmer A.D."/>
            <person name="Sheridan J."/>
            <person name="Iwata A."/>
            <person name="Tuteja R."/>
            <person name="Penmetsa R.V."/>
            <person name="Wu W."/>
            <person name="Upadhyaya H.D."/>
            <person name="Yang S.P."/>
            <person name="Shah T."/>
            <person name="Saxena K.B."/>
            <person name="Michael T."/>
            <person name="McCombie W.R."/>
            <person name="Yang B."/>
            <person name="Zhang G."/>
            <person name="Yang H."/>
            <person name="Wang J."/>
            <person name="Spillane C."/>
            <person name="Cook D.R."/>
            <person name="May G.D."/>
            <person name="Xu X."/>
            <person name="Jackson S.A."/>
        </authorList>
    </citation>
    <scope>NUCLEOTIDE SEQUENCE [LARGE SCALE GENOMIC DNA]</scope>
</reference>
<keyword evidence="2" id="KW-0132">Cell division</keyword>
<evidence type="ECO:0000256" key="7">
    <source>
        <dbReference type="ARBA" id="ARBA00023306"/>
    </source>
</evidence>
<dbReference type="CDD" id="cd19953">
    <property type="entry name" value="PDS5"/>
    <property type="match status" value="1"/>
</dbReference>
<keyword evidence="4" id="KW-0498">Mitosis</keyword>
<protein>
    <submittedName>
        <fullName evidence="8">Sister chromatid cohesion protein PDS5 isogeny B-B</fullName>
    </submittedName>
</protein>
<dbReference type="EMBL" id="KQ483653">
    <property type="protein sequence ID" value="KYP43796.1"/>
    <property type="molecule type" value="Genomic_DNA"/>
</dbReference>
<evidence type="ECO:0000313" key="8">
    <source>
        <dbReference type="EMBL" id="KYP43796.1"/>
    </source>
</evidence>